<dbReference type="Gene3D" id="3.20.20.190">
    <property type="entry name" value="Phosphatidylinositol (PI) phosphodiesterase"/>
    <property type="match status" value="1"/>
</dbReference>
<sequence>MPVLSRSRSFRVRVLQMAIPAALALLSATASADAVKQLNGLAPLVLAHRGTTGYLPEHTLGGYELAVKMGADYIEPDLQLTKDGVLVAMHDDTLTRTTNVQQLFPGRSNYAVSEFTLAEVKSLTVKPVGTASTSYPGFTPVSADPFKIPTFQEVIDLAKSQSALVGREVGIYPEAKQADPVMEDKILQTLIANGYTGADKVFIQSFSIDTIKSIADKQKALGLDFDLVVLSSSSNALVTYGLANIAQFADGVGVSITGAGIGEAFIDLAHAAGLLVHGYTFNRQGTLADPEYQRFFNWGMDGVFSNYTDLAVAARNAFLAAQVPEPGTLALLALGLGAAGAATRRRSASVRPAAAC</sequence>
<dbReference type="Proteomes" id="UP000529637">
    <property type="component" value="Unassembled WGS sequence"/>
</dbReference>
<comment type="caution">
    <text evidence="3">The sequence shown here is derived from an EMBL/GenBank/DDBJ whole genome shotgun (WGS) entry which is preliminary data.</text>
</comment>
<organism evidence="3 4">
    <name type="scientific">Piscinibacter koreensis</name>
    <dbReference type="NCBI Taxonomy" id="2742824"/>
    <lineage>
        <taxon>Bacteria</taxon>
        <taxon>Pseudomonadati</taxon>
        <taxon>Pseudomonadota</taxon>
        <taxon>Betaproteobacteria</taxon>
        <taxon>Burkholderiales</taxon>
        <taxon>Sphaerotilaceae</taxon>
        <taxon>Piscinibacter</taxon>
    </lineage>
</organism>
<feature type="chain" id="PRO_5030749493" evidence="1">
    <location>
        <begin position="33"/>
        <end position="356"/>
    </location>
</feature>
<dbReference type="EMBL" id="JABWMJ010000001">
    <property type="protein sequence ID" value="NUZ04561.1"/>
    <property type="molecule type" value="Genomic_DNA"/>
</dbReference>
<accession>A0A7Y6NJY3</accession>
<dbReference type="PANTHER" id="PTHR46211:SF1">
    <property type="entry name" value="GLYCEROPHOSPHODIESTER PHOSPHODIESTERASE, CYTOPLASMIC"/>
    <property type="match status" value="1"/>
</dbReference>
<dbReference type="Pfam" id="PF07589">
    <property type="entry name" value="PEP-CTERM"/>
    <property type="match status" value="1"/>
</dbReference>
<evidence type="ECO:0000313" key="4">
    <source>
        <dbReference type="Proteomes" id="UP000529637"/>
    </source>
</evidence>
<name>A0A7Y6NJY3_9BURK</name>
<evidence type="ECO:0000313" key="3">
    <source>
        <dbReference type="EMBL" id="NUZ04561.1"/>
    </source>
</evidence>
<feature type="domain" description="GP-PDE" evidence="2">
    <location>
        <begin position="43"/>
        <end position="315"/>
    </location>
</feature>
<dbReference type="InterPro" id="IPR013424">
    <property type="entry name" value="Ice-binding_C"/>
</dbReference>
<dbReference type="RefSeq" id="WP_176065605.1">
    <property type="nucleotide sequence ID" value="NZ_JABWMJ010000001.1"/>
</dbReference>
<dbReference type="AlphaFoldDB" id="A0A7Y6NJY3"/>
<evidence type="ECO:0000259" key="2">
    <source>
        <dbReference type="PROSITE" id="PS51704"/>
    </source>
</evidence>
<dbReference type="PROSITE" id="PS51704">
    <property type="entry name" value="GP_PDE"/>
    <property type="match status" value="1"/>
</dbReference>
<feature type="signal peptide" evidence="1">
    <location>
        <begin position="1"/>
        <end position="32"/>
    </location>
</feature>
<dbReference type="InterPro" id="IPR030395">
    <property type="entry name" value="GP_PDE_dom"/>
</dbReference>
<gene>
    <name evidence="3" type="ORF">HQN59_02195</name>
</gene>
<dbReference type="PANTHER" id="PTHR46211">
    <property type="entry name" value="GLYCEROPHOSPHORYL DIESTER PHOSPHODIESTERASE"/>
    <property type="match status" value="1"/>
</dbReference>
<dbReference type="SUPFAM" id="SSF51695">
    <property type="entry name" value="PLC-like phosphodiesterases"/>
    <property type="match status" value="1"/>
</dbReference>
<dbReference type="GO" id="GO:0006629">
    <property type="term" value="P:lipid metabolic process"/>
    <property type="evidence" value="ECO:0007669"/>
    <property type="project" value="InterPro"/>
</dbReference>
<dbReference type="NCBIfam" id="TIGR02595">
    <property type="entry name" value="PEP_CTERM"/>
    <property type="match status" value="1"/>
</dbReference>
<dbReference type="InterPro" id="IPR017946">
    <property type="entry name" value="PLC-like_Pdiesterase_TIM-brl"/>
</dbReference>
<dbReference type="CDD" id="cd08559">
    <property type="entry name" value="GDPD_periplasmic_GlpQ_like"/>
    <property type="match status" value="1"/>
</dbReference>
<protein>
    <submittedName>
        <fullName evidence="3">PEP-CTERM sorting domain-containing protein</fullName>
    </submittedName>
</protein>
<dbReference type="GO" id="GO:0008081">
    <property type="term" value="F:phosphoric diester hydrolase activity"/>
    <property type="evidence" value="ECO:0007669"/>
    <property type="project" value="InterPro"/>
</dbReference>
<proteinExistence type="predicted"/>
<dbReference type="Pfam" id="PF03009">
    <property type="entry name" value="GDPD"/>
    <property type="match status" value="1"/>
</dbReference>
<keyword evidence="1" id="KW-0732">Signal</keyword>
<reference evidence="3 4" key="1">
    <citation type="submission" date="2020-06" db="EMBL/GenBank/DDBJ databases">
        <title>Schlegella sp. ID0723 isolated from air conditioner.</title>
        <authorList>
            <person name="Kim D.Y."/>
            <person name="Kim D.-U."/>
        </authorList>
    </citation>
    <scope>NUCLEOTIDE SEQUENCE [LARGE SCALE GENOMIC DNA]</scope>
    <source>
        <strain evidence="3 4">ID0723</strain>
    </source>
</reference>
<evidence type="ECO:0000256" key="1">
    <source>
        <dbReference type="SAM" id="SignalP"/>
    </source>
</evidence>
<keyword evidence="4" id="KW-1185">Reference proteome</keyword>